<dbReference type="WBParaSite" id="RSKR_0000649950.1">
    <property type="protein sequence ID" value="RSKR_0000649950.1"/>
    <property type="gene ID" value="RSKR_0000649950"/>
</dbReference>
<protein>
    <submittedName>
        <fullName evidence="2">Coatomer subunit epsilon</fullName>
    </submittedName>
</protein>
<evidence type="ECO:0000313" key="1">
    <source>
        <dbReference type="Proteomes" id="UP000095286"/>
    </source>
</evidence>
<dbReference type="Proteomes" id="UP000095286">
    <property type="component" value="Unplaced"/>
</dbReference>
<organism evidence="1 2">
    <name type="scientific">Rhabditophanes sp. KR3021</name>
    <dbReference type="NCBI Taxonomy" id="114890"/>
    <lineage>
        <taxon>Eukaryota</taxon>
        <taxon>Metazoa</taxon>
        <taxon>Ecdysozoa</taxon>
        <taxon>Nematoda</taxon>
        <taxon>Chromadorea</taxon>
        <taxon>Rhabditida</taxon>
        <taxon>Tylenchina</taxon>
        <taxon>Panagrolaimomorpha</taxon>
        <taxon>Strongyloidoidea</taxon>
        <taxon>Alloionematidae</taxon>
        <taxon>Rhabditophanes</taxon>
    </lineage>
</organism>
<reference evidence="2" key="1">
    <citation type="submission" date="2016-11" db="UniProtKB">
        <authorList>
            <consortium name="WormBaseParasite"/>
        </authorList>
    </citation>
    <scope>IDENTIFICATION</scope>
    <source>
        <strain evidence="2">KR3021</strain>
    </source>
</reference>
<evidence type="ECO:0000313" key="2">
    <source>
        <dbReference type="WBParaSite" id="RSKR_0000649950.1"/>
    </source>
</evidence>
<proteinExistence type="predicted"/>
<accession>A0AC35U0H9</accession>
<sequence>MENDRNIRSEVFYNFREKYYGTALNICEEYLLHATSNKVFFLIAKSYCLVKLKRTASALRQLNSLKDDQQFKVSLLLVNKIALEAETEKDLNRIKEVSKEIENLFNKATEEDVYTGCIVLISENQLPKAKTFIQRNVKDDTNQDISCLLGALNFQ</sequence>
<name>A0AC35U0H9_9BILA</name>